<protein>
    <submittedName>
        <fullName evidence="2">Uncharacterized protein</fullName>
    </submittedName>
</protein>
<reference evidence="2" key="1">
    <citation type="submission" date="2021-02" db="EMBL/GenBank/DDBJ databases">
        <authorList>
            <person name="Dougan E. K."/>
            <person name="Rhodes N."/>
            <person name="Thang M."/>
            <person name="Chan C."/>
        </authorList>
    </citation>
    <scope>NUCLEOTIDE SEQUENCE</scope>
</reference>
<sequence>MKTNQYEFTLSKYSVIQNEVSAILGEPRNTLRERDQQAPVGRDPASYISDAAWSAMASGGAFATSAPETAAPASSPRHDTESIASGSTTVPNLNRPAGAWDEPQRGVCPSDEVDFFEQLQTAGLLYQNFRLGYDAAGNLIDPTLARRADWNKADAYQWAPFAATTEAYVHAEHVINTIPSHQNLHGFTSFDTSHVQWYLAGWNHEIYNHRKGRRERRY</sequence>
<evidence type="ECO:0000313" key="2">
    <source>
        <dbReference type="EMBL" id="CAE7496843.1"/>
    </source>
</evidence>
<feature type="compositionally biased region" description="Polar residues" evidence="1">
    <location>
        <begin position="82"/>
        <end position="92"/>
    </location>
</feature>
<name>A0A812ST17_9DINO</name>
<evidence type="ECO:0000313" key="3">
    <source>
        <dbReference type="Proteomes" id="UP000601435"/>
    </source>
</evidence>
<organism evidence="2 3">
    <name type="scientific">Symbiodinium necroappetens</name>
    <dbReference type="NCBI Taxonomy" id="1628268"/>
    <lineage>
        <taxon>Eukaryota</taxon>
        <taxon>Sar</taxon>
        <taxon>Alveolata</taxon>
        <taxon>Dinophyceae</taxon>
        <taxon>Suessiales</taxon>
        <taxon>Symbiodiniaceae</taxon>
        <taxon>Symbiodinium</taxon>
    </lineage>
</organism>
<dbReference type="OrthoDB" id="417654at2759"/>
<proteinExistence type="predicted"/>
<dbReference type="AlphaFoldDB" id="A0A812ST17"/>
<keyword evidence="3" id="KW-1185">Reference proteome</keyword>
<dbReference type="Proteomes" id="UP000601435">
    <property type="component" value="Unassembled WGS sequence"/>
</dbReference>
<comment type="caution">
    <text evidence="2">The sequence shown here is derived from an EMBL/GenBank/DDBJ whole genome shotgun (WGS) entry which is preliminary data.</text>
</comment>
<evidence type="ECO:0000256" key="1">
    <source>
        <dbReference type="SAM" id="MobiDB-lite"/>
    </source>
</evidence>
<accession>A0A812ST17</accession>
<feature type="compositionally biased region" description="Low complexity" evidence="1">
    <location>
        <begin position="64"/>
        <end position="75"/>
    </location>
</feature>
<dbReference type="EMBL" id="CAJNJA010022615">
    <property type="protein sequence ID" value="CAE7496843.1"/>
    <property type="molecule type" value="Genomic_DNA"/>
</dbReference>
<gene>
    <name evidence="2" type="ORF">SNEC2469_LOCUS14135</name>
</gene>
<feature type="region of interest" description="Disordered" evidence="1">
    <location>
        <begin position="64"/>
        <end position="105"/>
    </location>
</feature>